<dbReference type="Gene3D" id="1.10.10.10">
    <property type="entry name" value="Winged helix-like DNA-binding domain superfamily/Winged helix DNA-binding domain"/>
    <property type="match status" value="1"/>
</dbReference>
<dbReference type="Gene3D" id="1.10.1740.10">
    <property type="match status" value="1"/>
</dbReference>
<dbReference type="CDD" id="cd17540">
    <property type="entry name" value="REC_PhyR"/>
    <property type="match status" value="1"/>
</dbReference>
<dbReference type="InterPro" id="IPR001789">
    <property type="entry name" value="Sig_transdc_resp-reg_receiver"/>
</dbReference>
<dbReference type="PROSITE" id="PS50110">
    <property type="entry name" value="RESPONSE_REGULATORY"/>
    <property type="match status" value="1"/>
</dbReference>
<dbReference type="PANTHER" id="PTHR44591:SF3">
    <property type="entry name" value="RESPONSE REGULATORY DOMAIN-CONTAINING PROTEIN"/>
    <property type="match status" value="1"/>
</dbReference>
<evidence type="ECO:0000313" key="5">
    <source>
        <dbReference type="Proteomes" id="UP000320160"/>
    </source>
</evidence>
<dbReference type="InterPro" id="IPR053867">
    <property type="entry name" value="PhyR_sigma4"/>
</dbReference>
<keyword evidence="5" id="KW-1185">Reference proteome</keyword>
<dbReference type="SUPFAM" id="SSF88659">
    <property type="entry name" value="Sigma3 and sigma4 domains of RNA polymerase sigma factors"/>
    <property type="match status" value="1"/>
</dbReference>
<dbReference type="GO" id="GO:0000160">
    <property type="term" value="P:phosphorelay signal transduction system"/>
    <property type="evidence" value="ECO:0007669"/>
    <property type="project" value="InterPro"/>
</dbReference>
<reference evidence="4 5" key="1">
    <citation type="submission" date="2019-07" db="EMBL/GenBank/DDBJ databases">
        <authorList>
            <person name="Park M."/>
        </authorList>
    </citation>
    <scope>NUCLEOTIDE SEQUENCE [LARGE SCALE GENOMIC DNA]</scope>
    <source>
        <strain evidence="4 5">KCTC32445</strain>
    </source>
</reference>
<accession>A0A553WAI9</accession>
<dbReference type="SUPFAM" id="SSF52172">
    <property type="entry name" value="CheY-like"/>
    <property type="match status" value="1"/>
</dbReference>
<dbReference type="OrthoDB" id="9786101at2"/>
<gene>
    <name evidence="4" type="ORF">FOM92_11005</name>
</gene>
<feature type="domain" description="Response regulatory" evidence="3">
    <location>
        <begin position="134"/>
        <end position="247"/>
    </location>
</feature>
<dbReference type="PANTHER" id="PTHR44591">
    <property type="entry name" value="STRESS RESPONSE REGULATOR PROTEIN 1"/>
    <property type="match status" value="1"/>
</dbReference>
<dbReference type="EMBL" id="VKKU01000002">
    <property type="protein sequence ID" value="TSB01699.1"/>
    <property type="molecule type" value="Genomic_DNA"/>
</dbReference>
<dbReference type="RefSeq" id="WP_143776917.1">
    <property type="nucleotide sequence ID" value="NZ_VKKU01000002.1"/>
</dbReference>
<evidence type="ECO:0000259" key="3">
    <source>
        <dbReference type="PROSITE" id="PS50110"/>
    </source>
</evidence>
<dbReference type="PIRSF" id="PIRSF036400">
    <property type="entry name" value="RR_Ctr_UCP036400"/>
    <property type="match status" value="1"/>
</dbReference>
<organism evidence="4 5">
    <name type="scientific">Sphingorhabdus contaminans</name>
    <dbReference type="NCBI Taxonomy" id="1343899"/>
    <lineage>
        <taxon>Bacteria</taxon>
        <taxon>Pseudomonadati</taxon>
        <taxon>Pseudomonadota</taxon>
        <taxon>Alphaproteobacteria</taxon>
        <taxon>Sphingomonadales</taxon>
        <taxon>Sphingomonadaceae</taxon>
        <taxon>Sphingorhabdus</taxon>
    </lineage>
</organism>
<evidence type="ECO:0000313" key="4">
    <source>
        <dbReference type="EMBL" id="TSB01699.1"/>
    </source>
</evidence>
<name>A0A553WAI9_9SPHN</name>
<dbReference type="InterPro" id="IPR050595">
    <property type="entry name" value="Bact_response_regulator"/>
</dbReference>
<evidence type="ECO:0000256" key="2">
    <source>
        <dbReference type="PROSITE-ProRule" id="PRU00169"/>
    </source>
</evidence>
<dbReference type="Pfam" id="PF00072">
    <property type="entry name" value="Response_reg"/>
    <property type="match status" value="1"/>
</dbReference>
<dbReference type="InterPro" id="IPR053866">
    <property type="entry name" value="PhyR_sigma2"/>
</dbReference>
<dbReference type="InterPro" id="IPR013324">
    <property type="entry name" value="RNA_pol_sigma_r3/r4-like"/>
</dbReference>
<comment type="caution">
    <text evidence="4">The sequence shown here is derived from an EMBL/GenBank/DDBJ whole genome shotgun (WGS) entry which is preliminary data.</text>
</comment>
<feature type="modified residue" description="4-aspartylphosphate" evidence="2">
    <location>
        <position position="184"/>
    </location>
</feature>
<sequence>MSLREALVAELPFLRRYARALTGSQSLGDAAVREVLEALLEAPEELQSDKPVRIELFRIFHRLWQPAMVEPLASKGRSGVIAQFPVVMRQSLLLTAVEGFSEEETATILGLNSGDIGTYVRDARTAITDALAADVLIIEDESIIALHIKQIVESLGHNVVGIVRTHSEAVAAAREKHPELVLADISLADGSSGIDAVKEILTEQDVPVIFITAFPERLLTGARPEPTYLITKPFEPETVIATIGQALLLHRQQGDEKITSDAGTFSEA</sequence>
<dbReference type="Proteomes" id="UP000320160">
    <property type="component" value="Unassembled WGS sequence"/>
</dbReference>
<dbReference type="InterPro" id="IPR011006">
    <property type="entry name" value="CheY-like_superfamily"/>
</dbReference>
<dbReference type="InterPro" id="IPR036388">
    <property type="entry name" value="WH-like_DNA-bd_sf"/>
</dbReference>
<proteinExistence type="predicted"/>
<dbReference type="Pfam" id="PF22233">
    <property type="entry name" value="PhyR_sigma-like"/>
    <property type="match status" value="1"/>
</dbReference>
<dbReference type="SMART" id="SM00448">
    <property type="entry name" value="REC"/>
    <property type="match status" value="1"/>
</dbReference>
<dbReference type="Gene3D" id="3.40.50.2300">
    <property type="match status" value="1"/>
</dbReference>
<dbReference type="AlphaFoldDB" id="A0A553WAI9"/>
<dbReference type="InterPro" id="IPR014605">
    <property type="entry name" value="Sig_resp-reg_PhyR"/>
</dbReference>
<protein>
    <submittedName>
        <fullName evidence="4">Response regulator</fullName>
    </submittedName>
</protein>
<evidence type="ECO:0000256" key="1">
    <source>
        <dbReference type="ARBA" id="ARBA00022553"/>
    </source>
</evidence>
<dbReference type="Pfam" id="PF22029">
    <property type="entry name" value="PhyR_sigma2"/>
    <property type="match status" value="1"/>
</dbReference>
<keyword evidence="1 2" id="KW-0597">Phosphoprotein</keyword>
<dbReference type="NCBIfam" id="NF006623">
    <property type="entry name" value="PRK09191.1"/>
    <property type="match status" value="1"/>
</dbReference>